<dbReference type="PANTHER" id="PTHR12213:SF0">
    <property type="entry name" value="CORRINOID ADENOSYLTRANSFERASE MMAB"/>
    <property type="match status" value="1"/>
</dbReference>
<protein>
    <recommendedName>
        <fullName evidence="4 14">Corrinoid adenosyltransferase</fullName>
        <ecNumber evidence="3 14">2.5.1.17</ecNumber>
    </recommendedName>
    <alternativeName>
        <fullName evidence="9 14">Cob(II)alamin adenosyltransferase</fullName>
    </alternativeName>
    <alternativeName>
        <fullName evidence="11 14">Cob(II)yrinic acid a,c-diamide adenosyltransferase</fullName>
    </alternativeName>
    <alternativeName>
        <fullName evidence="10 14">Cobinamide/cobalamin adenosyltransferase</fullName>
    </alternativeName>
</protein>
<evidence type="ECO:0000256" key="13">
    <source>
        <dbReference type="ARBA" id="ARBA00048692"/>
    </source>
</evidence>
<evidence type="ECO:0000256" key="10">
    <source>
        <dbReference type="ARBA" id="ARBA00033334"/>
    </source>
</evidence>
<evidence type="ECO:0000256" key="3">
    <source>
        <dbReference type="ARBA" id="ARBA00012454"/>
    </source>
</evidence>
<evidence type="ECO:0000256" key="2">
    <source>
        <dbReference type="ARBA" id="ARBA00007487"/>
    </source>
</evidence>
<keyword evidence="6 14" id="KW-0808">Transferase</keyword>
<proteinExistence type="inferred from homology"/>
<evidence type="ECO:0000256" key="9">
    <source>
        <dbReference type="ARBA" id="ARBA00031529"/>
    </source>
</evidence>
<keyword evidence="5 14" id="KW-0169">Cobalamin biosynthesis</keyword>
<evidence type="ECO:0000313" key="17">
    <source>
        <dbReference type="Proteomes" id="UP001177160"/>
    </source>
</evidence>
<dbReference type="PANTHER" id="PTHR12213">
    <property type="entry name" value="CORRINOID ADENOSYLTRANSFERASE"/>
    <property type="match status" value="1"/>
</dbReference>
<keyword evidence="17" id="KW-1185">Reference proteome</keyword>
<comment type="caution">
    <text evidence="16">The sequence shown here is derived from an EMBL/GenBank/DDBJ whole genome shotgun (WGS) entry which is preliminary data.</text>
</comment>
<dbReference type="Proteomes" id="UP001177160">
    <property type="component" value="Unassembled WGS sequence"/>
</dbReference>
<evidence type="ECO:0000256" key="1">
    <source>
        <dbReference type="ARBA" id="ARBA00005121"/>
    </source>
</evidence>
<dbReference type="InterPro" id="IPR016030">
    <property type="entry name" value="CblAdoTrfase-like"/>
</dbReference>
<reference evidence="16" key="1">
    <citation type="submission" date="2022-09" db="EMBL/GenBank/DDBJ databases">
        <title>Novel Mycoplasma species identified in domestic and wild animals.</title>
        <authorList>
            <person name="Volokhov D.V."/>
            <person name="Furtak V.A."/>
            <person name="Zagorodnyaya T.A."/>
        </authorList>
    </citation>
    <scope>NUCLEOTIDE SEQUENCE</scope>
    <source>
        <strain evidence="16">Oakley</strain>
    </source>
</reference>
<keyword evidence="7 14" id="KW-0547">Nucleotide-binding</keyword>
<comment type="pathway">
    <text evidence="1 14">Cofactor biosynthesis; adenosylcobalamin biosynthesis; adenosylcobalamin from cob(II)yrinate a,c-diamide: step 2/7.</text>
</comment>
<evidence type="ECO:0000256" key="5">
    <source>
        <dbReference type="ARBA" id="ARBA00022573"/>
    </source>
</evidence>
<evidence type="ECO:0000256" key="8">
    <source>
        <dbReference type="ARBA" id="ARBA00022840"/>
    </source>
</evidence>
<dbReference type="RefSeq" id="WP_263609102.1">
    <property type="nucleotide sequence ID" value="NZ_JAOVQM010000016.1"/>
</dbReference>
<feature type="domain" description="Cobalamin adenosyltransferase-like" evidence="15">
    <location>
        <begin position="3"/>
        <end position="159"/>
    </location>
</feature>
<evidence type="ECO:0000256" key="6">
    <source>
        <dbReference type="ARBA" id="ARBA00022679"/>
    </source>
</evidence>
<evidence type="ECO:0000256" key="4">
    <source>
        <dbReference type="ARBA" id="ARBA00020963"/>
    </source>
</evidence>
<dbReference type="SUPFAM" id="SSF89028">
    <property type="entry name" value="Cobalamin adenosyltransferase-like"/>
    <property type="match status" value="1"/>
</dbReference>
<sequence length="171" mass="20035">MKIYTKRGDLGETDLISRRVIKSNLAIHLVGEIDEASARLALCKHYIDDENILQKLSEVDHYLFLISSIIVDEEDKLKIRIPESAITQLEQDIDEMDKVLPSLKRFITYDGGIDAIQVSLLRTQVRKVERLLVDYPTHELVLKYMNRLSDYLYTLMRYMNFIQNIEETKRS</sequence>
<evidence type="ECO:0000259" key="15">
    <source>
        <dbReference type="Pfam" id="PF01923"/>
    </source>
</evidence>
<dbReference type="EMBL" id="JAOVQM010000016">
    <property type="protein sequence ID" value="MCV2232914.1"/>
    <property type="molecule type" value="Genomic_DNA"/>
</dbReference>
<evidence type="ECO:0000256" key="12">
    <source>
        <dbReference type="ARBA" id="ARBA00048555"/>
    </source>
</evidence>
<dbReference type="InterPro" id="IPR036451">
    <property type="entry name" value="CblAdoTrfase-like_sf"/>
</dbReference>
<dbReference type="InterPro" id="IPR029499">
    <property type="entry name" value="PduO-typ"/>
</dbReference>
<comment type="catalytic activity">
    <reaction evidence="12 14">
        <text>2 cob(II)yrinate a,c diamide + reduced [electron-transfer flavoprotein] + 2 ATP = 2 adenosylcob(III)yrinate a,c-diamide + 2 triphosphate + oxidized [electron-transfer flavoprotein] + 3 H(+)</text>
        <dbReference type="Rhea" id="RHEA:11528"/>
        <dbReference type="Rhea" id="RHEA-COMP:10685"/>
        <dbReference type="Rhea" id="RHEA-COMP:10686"/>
        <dbReference type="ChEBI" id="CHEBI:15378"/>
        <dbReference type="ChEBI" id="CHEBI:18036"/>
        <dbReference type="ChEBI" id="CHEBI:30616"/>
        <dbReference type="ChEBI" id="CHEBI:57692"/>
        <dbReference type="ChEBI" id="CHEBI:58307"/>
        <dbReference type="ChEBI" id="CHEBI:58503"/>
        <dbReference type="ChEBI" id="CHEBI:58537"/>
        <dbReference type="EC" id="2.5.1.17"/>
    </reaction>
</comment>
<accession>A0ABT2Y840</accession>
<comment type="catalytic activity">
    <reaction evidence="13 14">
        <text>2 cob(II)alamin + reduced [electron-transfer flavoprotein] + 2 ATP = 2 adenosylcob(III)alamin + 2 triphosphate + oxidized [electron-transfer flavoprotein] + 3 H(+)</text>
        <dbReference type="Rhea" id="RHEA:28671"/>
        <dbReference type="Rhea" id="RHEA-COMP:10685"/>
        <dbReference type="Rhea" id="RHEA-COMP:10686"/>
        <dbReference type="ChEBI" id="CHEBI:15378"/>
        <dbReference type="ChEBI" id="CHEBI:16304"/>
        <dbReference type="ChEBI" id="CHEBI:18036"/>
        <dbReference type="ChEBI" id="CHEBI:18408"/>
        <dbReference type="ChEBI" id="CHEBI:30616"/>
        <dbReference type="ChEBI" id="CHEBI:57692"/>
        <dbReference type="ChEBI" id="CHEBI:58307"/>
        <dbReference type="EC" id="2.5.1.17"/>
    </reaction>
</comment>
<comment type="similarity">
    <text evidence="2 14">Belongs to the Cob(I)alamin adenosyltransferase family.</text>
</comment>
<evidence type="ECO:0000256" key="14">
    <source>
        <dbReference type="RuleBase" id="RU366026"/>
    </source>
</evidence>
<dbReference type="Pfam" id="PF01923">
    <property type="entry name" value="Cob_adeno_trans"/>
    <property type="match status" value="1"/>
</dbReference>
<name>A0ABT2Y840_9MOLU</name>
<evidence type="ECO:0000313" key="16">
    <source>
        <dbReference type="EMBL" id="MCV2232914.1"/>
    </source>
</evidence>
<organism evidence="16 17">
    <name type="scientific">Paracholeplasma manati</name>
    <dbReference type="NCBI Taxonomy" id="591373"/>
    <lineage>
        <taxon>Bacteria</taxon>
        <taxon>Bacillati</taxon>
        <taxon>Mycoplasmatota</taxon>
        <taxon>Mollicutes</taxon>
        <taxon>Acholeplasmatales</taxon>
        <taxon>Acholeplasmataceae</taxon>
        <taxon>Paracholeplasma</taxon>
    </lineage>
</organism>
<evidence type="ECO:0000256" key="11">
    <source>
        <dbReference type="ARBA" id="ARBA00033354"/>
    </source>
</evidence>
<dbReference type="Gene3D" id="1.20.1200.10">
    <property type="entry name" value="Cobalamin adenosyltransferase-like"/>
    <property type="match status" value="1"/>
</dbReference>
<dbReference type="EC" id="2.5.1.17" evidence="3 14"/>
<evidence type="ECO:0000256" key="7">
    <source>
        <dbReference type="ARBA" id="ARBA00022741"/>
    </source>
</evidence>
<keyword evidence="8 14" id="KW-0067">ATP-binding</keyword>
<gene>
    <name evidence="16" type="ORF">N7548_08785</name>
</gene>